<dbReference type="PANTHER" id="PTHR43667">
    <property type="entry name" value="CYCLOPROPANE-FATTY-ACYL-PHOSPHOLIPID SYNTHASE"/>
    <property type="match status" value="1"/>
</dbReference>
<dbReference type="InterPro" id="IPR029063">
    <property type="entry name" value="SAM-dependent_MTases_sf"/>
</dbReference>
<name>A0A2I3F1A7_9MYCO</name>
<keyword evidence="2" id="KW-0489">Methyltransferase</keyword>
<dbReference type="GO" id="GO:0008610">
    <property type="term" value="P:lipid biosynthetic process"/>
    <property type="evidence" value="ECO:0007669"/>
    <property type="project" value="InterPro"/>
</dbReference>
<comment type="similarity">
    <text evidence="1">Belongs to the CFA/CMAS family.</text>
</comment>
<accession>A0A2I3F1A7</accession>
<dbReference type="CDD" id="cd02440">
    <property type="entry name" value="AdoMet_MTases"/>
    <property type="match status" value="1"/>
</dbReference>
<evidence type="ECO:0000313" key="7">
    <source>
        <dbReference type="Proteomes" id="UP000595446"/>
    </source>
</evidence>
<dbReference type="GO" id="GO:0032259">
    <property type="term" value="P:methylation"/>
    <property type="evidence" value="ECO:0007669"/>
    <property type="project" value="UniProtKB-KW"/>
</dbReference>
<dbReference type="GO" id="GO:0008168">
    <property type="term" value="F:methyltransferase activity"/>
    <property type="evidence" value="ECO:0007669"/>
    <property type="project" value="UniProtKB-KW"/>
</dbReference>
<dbReference type="PANTHER" id="PTHR43667:SF1">
    <property type="entry name" value="CYCLOPROPANE-FATTY-ACYL-PHOSPHOLIPID SYNTHASE"/>
    <property type="match status" value="1"/>
</dbReference>
<dbReference type="InterPro" id="IPR003333">
    <property type="entry name" value="CMAS"/>
</dbReference>
<evidence type="ECO:0000256" key="2">
    <source>
        <dbReference type="ARBA" id="ARBA00022603"/>
    </source>
</evidence>
<dbReference type="RefSeq" id="WP_048889544.1">
    <property type="nucleotide sequence ID" value="NZ_AP024237.1"/>
</dbReference>
<reference evidence="6 7" key="1">
    <citation type="submission" date="2020-12" db="EMBL/GenBank/DDBJ databases">
        <title>Complete genome sequence of Mycobacterium heckeshornense JCM 15655T, closely related to a pathogenic non-tuberculous mycobacterial species Mycobacterium xenopi.</title>
        <authorList>
            <person name="Yoshida M."/>
            <person name="Fukano H."/>
            <person name="Asakura T."/>
            <person name="Suzuki M."/>
            <person name="Hoshino Y."/>
        </authorList>
    </citation>
    <scope>NUCLEOTIDE SEQUENCE [LARGE SCALE GENOMIC DNA]</scope>
    <source>
        <strain evidence="6 7">JCM 15655</strain>
    </source>
</reference>
<dbReference type="Proteomes" id="UP000595446">
    <property type="component" value="Chromosome"/>
</dbReference>
<evidence type="ECO:0000256" key="4">
    <source>
        <dbReference type="ARBA" id="ARBA00022691"/>
    </source>
</evidence>
<proteinExistence type="inferred from homology"/>
<evidence type="ECO:0000256" key="3">
    <source>
        <dbReference type="ARBA" id="ARBA00022679"/>
    </source>
</evidence>
<dbReference type="Gene3D" id="3.40.50.150">
    <property type="entry name" value="Vaccinia Virus protein VP39"/>
    <property type="match status" value="1"/>
</dbReference>
<dbReference type="InterPro" id="IPR050723">
    <property type="entry name" value="CFA/CMAS"/>
</dbReference>
<dbReference type="STRING" id="110505.ACT16_00810"/>
<dbReference type="PIRSF" id="PIRSF003085">
    <property type="entry name" value="CMAS"/>
    <property type="match status" value="1"/>
</dbReference>
<keyword evidence="4" id="KW-0949">S-adenosyl-L-methionine</keyword>
<evidence type="ECO:0000256" key="1">
    <source>
        <dbReference type="ARBA" id="ARBA00010815"/>
    </source>
</evidence>
<organism evidence="6 7">
    <name type="scientific">Mycobacterium heckeshornense</name>
    <dbReference type="NCBI Taxonomy" id="110505"/>
    <lineage>
        <taxon>Bacteria</taxon>
        <taxon>Bacillati</taxon>
        <taxon>Actinomycetota</taxon>
        <taxon>Actinomycetes</taxon>
        <taxon>Mycobacteriales</taxon>
        <taxon>Mycobacteriaceae</taxon>
        <taxon>Mycobacterium</taxon>
    </lineage>
</organism>
<gene>
    <name evidence="6" type="primary">cfa</name>
    <name evidence="6" type="ORF">MHEC_43140</name>
</gene>
<sequence length="438" mass="48864">MKPARIRAVVIADRLAELFCDVVGFTLPVRIRAWDNSEAGPSSAPVLVIRSRRALRRLLWAPGELGLARAYVSGDVDVDGDLADGFRLAWASARRQNGRHRRTRISLRTKIRAVFAAASLGVIGPPPAPPAAEARLTGRRHSRTRDRAAIAHHYDLSNEFYRLLLDEQMTYSSAYFTHDGQSLDEAQTAKLDLICRKLDLRPGMRLLDVGCGWGSLICYAAVHYGVHATGITLSRQQRDFIAGRLAESRVDNAEVRLADYRDFDAAAATRESFDAVSSVEMGEHVGEQQYPEYARMLFRALKPTGRLLLQQMSRRSDAAPGGGPFIERYIAPDMHMRPLAHTLSYLQNAGFEVRDVEAMREHYARTARHWIETLDEQYDQFVALLGEQAARAWRLYLVGGALAFEQGRMGVDQILAVKPTADGQAAMPWTRPWAAPPS</sequence>
<dbReference type="AlphaFoldDB" id="A0A2I3F1A7"/>
<evidence type="ECO:0000256" key="5">
    <source>
        <dbReference type="ARBA" id="ARBA00023098"/>
    </source>
</evidence>
<keyword evidence="7" id="KW-1185">Reference proteome</keyword>
<protein>
    <submittedName>
        <fullName evidence="6">Cyclopropane-fatty-acyl-phospholipid synthase</fullName>
    </submittedName>
</protein>
<dbReference type="Pfam" id="PF02353">
    <property type="entry name" value="CMAS"/>
    <property type="match status" value="1"/>
</dbReference>
<dbReference type="SUPFAM" id="SSF53335">
    <property type="entry name" value="S-adenosyl-L-methionine-dependent methyltransferases"/>
    <property type="match status" value="1"/>
</dbReference>
<keyword evidence="3" id="KW-0808">Transferase</keyword>
<dbReference type="EMBL" id="AP024237">
    <property type="protein sequence ID" value="BCO37881.1"/>
    <property type="molecule type" value="Genomic_DNA"/>
</dbReference>
<keyword evidence="5" id="KW-0443">Lipid metabolism</keyword>
<evidence type="ECO:0000313" key="6">
    <source>
        <dbReference type="EMBL" id="BCO37881.1"/>
    </source>
</evidence>